<feature type="coiled-coil region" evidence="1">
    <location>
        <begin position="227"/>
        <end position="346"/>
    </location>
</feature>
<gene>
    <name evidence="3" type="ORF">ICL16_04485</name>
</gene>
<accession>A0A8J7BWR1</accession>
<evidence type="ECO:0000313" key="3">
    <source>
        <dbReference type="EMBL" id="MBD2771393.1"/>
    </source>
</evidence>
<keyword evidence="2" id="KW-0812">Transmembrane</keyword>
<keyword evidence="1" id="KW-0175">Coiled coil</keyword>
<sequence>MVSSLKVNRIAQRLGRLALTGIVTCSIGAVAIFEGYKNYWDKTIFRVQTVDFNLLSHTLPTKLSYTIIQNQPEELQRTLNSNYSLFGLVVTDPSGQNIIAASGKNPRRSSWAIALNPKKLQSYPYDVLLDPPPLFSQWNYKNSRATEPTATNFTNKGRVIGRVYYVRGIKPSFQDDLWKWIRNPISESSRAKTYTVTILAWFAAGIAFWSICEYILYKKRVQEEEAIRRERELIEQKETLLLQLRQRINQIKVLQKQWEQERINSTSQAEELRSYNQQLQQETSQLRTMISVPAVTSLQTTQAELDKAKIEAESARQRQQQQQEQIQGLNQQLQVLQNKLAETKQQGALFESLQSQIEEIRTARSLAGATRKSEIKLKGAIANAPLSK</sequence>
<dbReference type="RefSeq" id="WP_190825690.1">
    <property type="nucleotide sequence ID" value="NZ_CAWPPI010000023.1"/>
</dbReference>
<proteinExistence type="predicted"/>
<evidence type="ECO:0000313" key="4">
    <source>
        <dbReference type="Proteomes" id="UP000629098"/>
    </source>
</evidence>
<organism evidence="3 4">
    <name type="scientific">Iningainema tapete BLCC-T55</name>
    <dbReference type="NCBI Taxonomy" id="2748662"/>
    <lineage>
        <taxon>Bacteria</taxon>
        <taxon>Bacillati</taxon>
        <taxon>Cyanobacteriota</taxon>
        <taxon>Cyanophyceae</taxon>
        <taxon>Nostocales</taxon>
        <taxon>Scytonemataceae</taxon>
        <taxon>Iningainema tapete</taxon>
    </lineage>
</organism>
<keyword evidence="2" id="KW-0472">Membrane</keyword>
<dbReference type="AlphaFoldDB" id="A0A8J7BWR1"/>
<evidence type="ECO:0000256" key="1">
    <source>
        <dbReference type="SAM" id="Coils"/>
    </source>
</evidence>
<name>A0A8J7BWR1_9CYAN</name>
<dbReference type="EMBL" id="JACXAE010000023">
    <property type="protein sequence ID" value="MBD2771393.1"/>
    <property type="molecule type" value="Genomic_DNA"/>
</dbReference>
<feature type="transmembrane region" description="Helical" evidence="2">
    <location>
        <begin position="14"/>
        <end position="33"/>
    </location>
</feature>
<keyword evidence="4" id="KW-1185">Reference proteome</keyword>
<keyword evidence="2" id="KW-1133">Transmembrane helix</keyword>
<comment type="caution">
    <text evidence="3">The sequence shown here is derived from an EMBL/GenBank/DDBJ whole genome shotgun (WGS) entry which is preliminary data.</text>
</comment>
<protein>
    <submittedName>
        <fullName evidence="3">Uncharacterized protein</fullName>
    </submittedName>
</protein>
<evidence type="ECO:0000256" key="2">
    <source>
        <dbReference type="SAM" id="Phobius"/>
    </source>
</evidence>
<reference evidence="3" key="1">
    <citation type="submission" date="2020-09" db="EMBL/GenBank/DDBJ databases">
        <title>Iningainema tapete sp. nov. (Scytonemataceae, Cyanobacteria) from greenhouses in central Florida (USA) produces two types of nodularin with biosynthetic potential for microcystin-LR and anabaenopeptins.</title>
        <authorList>
            <person name="Berthold D.E."/>
            <person name="Lefler F.W."/>
            <person name="Huang I.-S."/>
            <person name="Abdulla H."/>
            <person name="Zimba P.V."/>
            <person name="Laughinghouse H.D. IV."/>
        </authorList>
    </citation>
    <scope>NUCLEOTIDE SEQUENCE</scope>
    <source>
        <strain evidence="3">BLCCT55</strain>
    </source>
</reference>
<dbReference type="Proteomes" id="UP000629098">
    <property type="component" value="Unassembled WGS sequence"/>
</dbReference>